<dbReference type="Gene3D" id="1.10.443.10">
    <property type="entry name" value="Intergrase catalytic core"/>
    <property type="match status" value="1"/>
</dbReference>
<dbReference type="AlphaFoldDB" id="Q8GR25"/>
<evidence type="ECO:0000256" key="5">
    <source>
        <dbReference type="SAM" id="MobiDB-lite"/>
    </source>
</evidence>
<evidence type="ECO:0000259" key="6">
    <source>
        <dbReference type="PROSITE" id="PS51898"/>
    </source>
</evidence>
<comment type="similarity">
    <text evidence="1">Belongs to the 'phage' integrase family.</text>
</comment>
<dbReference type="InterPro" id="IPR010998">
    <property type="entry name" value="Integrase_recombinase_N"/>
</dbReference>
<dbReference type="EMBL" id="AB093554">
    <property type="protein sequence ID" value="BAC21272.1"/>
    <property type="molecule type" value="Genomic_DNA"/>
</dbReference>
<reference evidence="8" key="1">
    <citation type="submission" date="2002-10" db="EMBL/GenBank/DDBJ databases">
        <title>Nucleotide Sequence of Conjugative and Integrative Plasmid pSLS from Streptomyces laurentii ATCC31255.</title>
        <authorList>
            <person name="Sakemi H."/>
            <person name="Nishitake S."/>
            <person name="Mangkorn R."/>
            <person name="Shirakemi T."/>
            <person name="Doi K."/>
            <person name="Ogata S."/>
        </authorList>
    </citation>
    <scope>NUCLEOTIDE SEQUENCE</scope>
    <source>
        <strain evidence="8">ATCC 31255</strain>
        <plasmid evidence="8">pSLS</plasmid>
    </source>
</reference>
<evidence type="ECO:0000256" key="4">
    <source>
        <dbReference type="PROSITE-ProRule" id="PRU01248"/>
    </source>
</evidence>
<evidence type="ECO:0000313" key="8">
    <source>
        <dbReference type="EMBL" id="BAC21272.1"/>
    </source>
</evidence>
<organism evidence="8">
    <name type="scientific">Streptomyces laurentii</name>
    <dbReference type="NCBI Taxonomy" id="39478"/>
    <lineage>
        <taxon>Bacteria</taxon>
        <taxon>Bacillati</taxon>
        <taxon>Actinomycetota</taxon>
        <taxon>Actinomycetes</taxon>
        <taxon>Kitasatosporales</taxon>
        <taxon>Streptomycetaceae</taxon>
        <taxon>Streptomyces</taxon>
    </lineage>
</organism>
<dbReference type="PANTHER" id="PTHR30349:SF64">
    <property type="entry name" value="PROPHAGE INTEGRASE INTD-RELATED"/>
    <property type="match status" value="1"/>
</dbReference>
<evidence type="ECO:0000256" key="1">
    <source>
        <dbReference type="ARBA" id="ARBA00008857"/>
    </source>
</evidence>
<feature type="region of interest" description="Disordered" evidence="5">
    <location>
        <begin position="1"/>
        <end position="30"/>
    </location>
</feature>
<keyword evidence="3" id="KW-0233">DNA recombination</keyword>
<evidence type="ECO:0000256" key="3">
    <source>
        <dbReference type="ARBA" id="ARBA00023172"/>
    </source>
</evidence>
<dbReference type="InterPro" id="IPR002104">
    <property type="entry name" value="Integrase_catalytic"/>
</dbReference>
<gene>
    <name evidence="8" type="primary">int</name>
</gene>
<feature type="compositionally biased region" description="Basic residues" evidence="5">
    <location>
        <begin position="9"/>
        <end position="18"/>
    </location>
</feature>
<keyword evidence="8" id="KW-0614">Plasmid</keyword>
<dbReference type="GO" id="GO:0006310">
    <property type="term" value="P:DNA recombination"/>
    <property type="evidence" value="ECO:0007669"/>
    <property type="project" value="UniProtKB-KW"/>
</dbReference>
<dbReference type="Gene3D" id="1.10.150.130">
    <property type="match status" value="1"/>
</dbReference>
<dbReference type="InterPro" id="IPR044068">
    <property type="entry name" value="CB"/>
</dbReference>
<geneLocation type="plasmid" evidence="8">
    <name>pSLS</name>
</geneLocation>
<dbReference type="Pfam" id="PF00589">
    <property type="entry name" value="Phage_integrase"/>
    <property type="match status" value="1"/>
</dbReference>
<dbReference type="PANTHER" id="PTHR30349">
    <property type="entry name" value="PHAGE INTEGRASE-RELATED"/>
    <property type="match status" value="1"/>
</dbReference>
<accession>Q8GR25</accession>
<feature type="domain" description="Core-binding (CB)" evidence="7">
    <location>
        <begin position="122"/>
        <end position="202"/>
    </location>
</feature>
<dbReference type="InterPro" id="IPR053876">
    <property type="entry name" value="Phage_int_M"/>
</dbReference>
<sequence>MGRTADTGRRRRLTRHAPARAARSSGAERAFPYSERIHSTMAGHVQDRWYKTELGSDGKPRRVKTDRFGTGTRYRARYVGPDGTEKSKSFPDRQKRLAEQWLNETAADMARGHYIDPRAARITFRQFAEKWVATHTTEVNSKEAAERRLRLHVYPYIGTRPLASFQPGHIRTWLGELESKVPAASHRRIVFGTVSAAFGAALDDGLIAKNPCKARSIQIPKPIPTRVTPWTTRQVFGVRAALPERLRATVDVAGGCGLRQGEVFGLSEDELDFEGGWLSVNHQLKRIRGKFVFALPKGAKVRDVPLPDTVADALQEHRQKYPSVAVTLPWRTPDGPLVTKSLIFSGSTRDHVRVSHFNDHMWKPALAAVGIIPELVEGKHRSSPEHGMHALRHFYASVLLDAGENIRALSQYLGHADPGFTLRTYTHLMPSSEGRTRKAIESLYQGLRDHDHGPETAQ</sequence>
<name>Q8GR25_STRLU</name>
<dbReference type="PROSITE" id="PS51898">
    <property type="entry name" value="TYR_RECOMBINASE"/>
    <property type="match status" value="1"/>
</dbReference>
<dbReference type="GO" id="GO:0003677">
    <property type="term" value="F:DNA binding"/>
    <property type="evidence" value="ECO:0007669"/>
    <property type="project" value="UniProtKB-UniRule"/>
</dbReference>
<dbReference type="GO" id="GO:0015074">
    <property type="term" value="P:DNA integration"/>
    <property type="evidence" value="ECO:0007669"/>
    <property type="project" value="InterPro"/>
</dbReference>
<dbReference type="SUPFAM" id="SSF56349">
    <property type="entry name" value="DNA breaking-rejoining enzymes"/>
    <property type="match status" value="1"/>
</dbReference>
<evidence type="ECO:0000256" key="2">
    <source>
        <dbReference type="ARBA" id="ARBA00023125"/>
    </source>
</evidence>
<feature type="domain" description="Tyr recombinase" evidence="6">
    <location>
        <begin position="222"/>
        <end position="441"/>
    </location>
</feature>
<dbReference type="InterPro" id="IPR013762">
    <property type="entry name" value="Integrase-like_cat_sf"/>
</dbReference>
<dbReference type="Pfam" id="PF22022">
    <property type="entry name" value="Phage_int_M"/>
    <property type="match status" value="1"/>
</dbReference>
<dbReference type="InterPro" id="IPR050090">
    <property type="entry name" value="Tyrosine_recombinase_XerCD"/>
</dbReference>
<dbReference type="PROSITE" id="PS51900">
    <property type="entry name" value="CB"/>
    <property type="match status" value="1"/>
</dbReference>
<evidence type="ECO:0000259" key="7">
    <source>
        <dbReference type="PROSITE" id="PS51900"/>
    </source>
</evidence>
<dbReference type="InterPro" id="IPR011010">
    <property type="entry name" value="DNA_brk_join_enz"/>
</dbReference>
<proteinExistence type="inferred from homology"/>
<feature type="compositionally biased region" description="Low complexity" evidence="5">
    <location>
        <begin position="19"/>
        <end position="30"/>
    </location>
</feature>
<keyword evidence="2 4" id="KW-0238">DNA-binding</keyword>
<dbReference type="CDD" id="cd01189">
    <property type="entry name" value="INT_ICEBs1_C_like"/>
    <property type="match status" value="1"/>
</dbReference>
<protein>
    <submittedName>
        <fullName evidence="8">Putative integrase</fullName>
    </submittedName>
</protein>